<proteinExistence type="predicted"/>
<name>A0A812URM9_9DINO</name>
<protein>
    <recommendedName>
        <fullName evidence="3">Decapping nuclease</fullName>
    </recommendedName>
</protein>
<sequence>MSANWEEGQQEQKPYRNYIYGQHGFRECEIDPRYRQQAPARMALSRVTEAMAAFETQDFYKAEFAELKASDVKEVGSYTIKAGSAETIIPGQVPEYVQIRRGKRLEKEPGPKRPPTEDEAYVQYVAEKCSLYETAKQVSSKQQFSLDKDIICDRSSLVTLMEYASENLTRFLMPKGQHNNPVDLVKISKAPDGKALVMEHLLDVNRMKCFPYRGAWKRSEVSNHGTYTPALRRLAYGDNKTKNLMITGLPQIAGNSAGELDKSYRFVEFETNGVSFLVKAPAHAQKYGGRSVELEHKNWYYQDEVKAITTYVKMLLGKVDCHVLALQRSGKIHQVVENSPESILAMKPELEDAARRRLGRVISLIKQVQDAVAKGEDGPWVLQWQQGPLILGKYELVPQLEQELAVA</sequence>
<organism evidence="1 2">
    <name type="scientific">Symbiodinium natans</name>
    <dbReference type="NCBI Taxonomy" id="878477"/>
    <lineage>
        <taxon>Eukaryota</taxon>
        <taxon>Sar</taxon>
        <taxon>Alveolata</taxon>
        <taxon>Dinophyceae</taxon>
        <taxon>Suessiales</taxon>
        <taxon>Symbiodiniaceae</taxon>
        <taxon>Symbiodinium</taxon>
    </lineage>
</organism>
<dbReference type="OrthoDB" id="417067at2759"/>
<gene>
    <name evidence="1" type="ORF">SNAT2548_LOCUS32815</name>
</gene>
<dbReference type="EMBL" id="CAJNDS010002727">
    <property type="protein sequence ID" value="CAE7575222.1"/>
    <property type="molecule type" value="Genomic_DNA"/>
</dbReference>
<dbReference type="Proteomes" id="UP000604046">
    <property type="component" value="Unassembled WGS sequence"/>
</dbReference>
<evidence type="ECO:0000313" key="1">
    <source>
        <dbReference type="EMBL" id="CAE7575222.1"/>
    </source>
</evidence>
<keyword evidence="2" id="KW-1185">Reference proteome</keyword>
<comment type="caution">
    <text evidence="1">The sequence shown here is derived from an EMBL/GenBank/DDBJ whole genome shotgun (WGS) entry which is preliminary data.</text>
</comment>
<evidence type="ECO:0008006" key="3">
    <source>
        <dbReference type="Google" id="ProtNLM"/>
    </source>
</evidence>
<evidence type="ECO:0000313" key="2">
    <source>
        <dbReference type="Proteomes" id="UP000604046"/>
    </source>
</evidence>
<accession>A0A812URM9</accession>
<reference evidence="1" key="1">
    <citation type="submission" date="2021-02" db="EMBL/GenBank/DDBJ databases">
        <authorList>
            <person name="Dougan E. K."/>
            <person name="Rhodes N."/>
            <person name="Thang M."/>
            <person name="Chan C."/>
        </authorList>
    </citation>
    <scope>NUCLEOTIDE SEQUENCE</scope>
</reference>
<dbReference type="AlphaFoldDB" id="A0A812URM9"/>